<dbReference type="InterPro" id="IPR024096">
    <property type="entry name" value="NO_sig/Golgi_transp_ligand-bd"/>
</dbReference>
<evidence type="ECO:0000256" key="3">
    <source>
        <dbReference type="ARBA" id="ARBA00022448"/>
    </source>
</evidence>
<name>B9WN38_CANDC</name>
<dbReference type="CGD" id="CAL0000162434">
    <property type="gene designation" value="Cd36_35292"/>
</dbReference>
<accession>B9WN38</accession>
<evidence type="ECO:0000313" key="9">
    <source>
        <dbReference type="EMBL" id="CAX40505.1"/>
    </source>
</evidence>
<keyword evidence="3 7" id="KW-0813">Transport</keyword>
<proteinExistence type="inferred from homology"/>
<organism evidence="9 10">
    <name type="scientific">Candida dubliniensis (strain CD36 / ATCC MYA-646 / CBS 7987 / NCPF 3949 / NRRL Y-17841)</name>
    <name type="common">Yeast</name>
    <dbReference type="NCBI Taxonomy" id="573826"/>
    <lineage>
        <taxon>Eukaryota</taxon>
        <taxon>Fungi</taxon>
        <taxon>Dikarya</taxon>
        <taxon>Ascomycota</taxon>
        <taxon>Saccharomycotina</taxon>
        <taxon>Pichiomycetes</taxon>
        <taxon>Debaryomycetaceae</taxon>
        <taxon>Candida/Lodderomyces clade</taxon>
        <taxon>Candida</taxon>
    </lineage>
</organism>
<dbReference type="GO" id="GO:0005783">
    <property type="term" value="C:endoplasmic reticulum"/>
    <property type="evidence" value="ECO:0007669"/>
    <property type="project" value="UniProtKB-SubCell"/>
</dbReference>
<dbReference type="InterPro" id="IPR007194">
    <property type="entry name" value="TRAPP_component"/>
</dbReference>
<dbReference type="EMBL" id="FM992695">
    <property type="protein sequence ID" value="CAX40505.1"/>
    <property type="molecule type" value="Genomic_DNA"/>
</dbReference>
<gene>
    <name evidence="8" type="ordered locus">Cd36_35292</name>
    <name evidence="9" type="ORF">CD36_35292</name>
</gene>
<evidence type="ECO:0000313" key="10">
    <source>
        <dbReference type="Proteomes" id="UP000002605"/>
    </source>
</evidence>
<sequence length="251" mass="27914">MPTMSNDNIILPSVSSLSKLTINDVSKSGFGYNPSIGPISNTITSESSSILLNKRTVSLTPTSSDSIYARNIITKKPHEINLSSLSFLFCEIISWAHSNSKGIQDLENRLNGLGYQIGQRYLELCKIREGFKNSKREIRILEILQFIHGPFWKLIFGKTANELEKSQDLPNEYMIVENVPLFNRFISIPKDYGDLNCSAFVAGIIEGALDNSGFGADVTAHTVATDVNPLRTVFLVKFDDSVLTRESLRFG</sequence>
<dbReference type="PANTHER" id="PTHR20902">
    <property type="entry name" value="41-2 PROTEIN ANTIGEN-RELATED"/>
    <property type="match status" value="1"/>
</dbReference>
<dbReference type="Proteomes" id="UP000002605">
    <property type="component" value="Chromosome R"/>
</dbReference>
<keyword evidence="10" id="KW-1185">Reference proteome</keyword>
<keyword evidence="5 7" id="KW-0931">ER-Golgi transport</keyword>
<evidence type="ECO:0000256" key="4">
    <source>
        <dbReference type="ARBA" id="ARBA00022824"/>
    </source>
</evidence>
<dbReference type="InterPro" id="IPR016696">
    <property type="entry name" value="TRAPP-I_su5"/>
</dbReference>
<dbReference type="CDD" id="cd14943">
    <property type="entry name" value="TRAPPC5_Trs31"/>
    <property type="match status" value="1"/>
</dbReference>
<evidence type="ECO:0000256" key="5">
    <source>
        <dbReference type="ARBA" id="ARBA00022892"/>
    </source>
</evidence>
<dbReference type="GO" id="GO:1990070">
    <property type="term" value="C:TRAPPI protein complex"/>
    <property type="evidence" value="ECO:0007669"/>
    <property type="project" value="TreeGrafter"/>
</dbReference>
<dbReference type="eggNOG" id="KOG3315">
    <property type="taxonomic scope" value="Eukaryota"/>
</dbReference>
<dbReference type="Gene3D" id="3.30.1380.20">
    <property type="entry name" value="Trafficking protein particle complex subunit 3"/>
    <property type="match status" value="1"/>
</dbReference>
<reference evidence="9 10" key="1">
    <citation type="journal article" date="2009" name="Genome Res.">
        <title>Comparative genomics of the fungal pathogens Candida dubliniensis and Candida albicans.</title>
        <authorList>
            <person name="Jackson A.P."/>
            <person name="Gamble J.A."/>
            <person name="Yeomans T."/>
            <person name="Moran G.P."/>
            <person name="Saunders D."/>
            <person name="Harris D."/>
            <person name="Aslett M."/>
            <person name="Barrell J.F."/>
            <person name="Butler G."/>
            <person name="Citiulo F."/>
            <person name="Coleman D.C."/>
            <person name="de Groot P.W.J."/>
            <person name="Goodwin T.J."/>
            <person name="Quail M.A."/>
            <person name="McQuillan J."/>
            <person name="Munro C.A."/>
            <person name="Pain A."/>
            <person name="Poulter R.T."/>
            <person name="Rajandream M.A."/>
            <person name="Renauld H."/>
            <person name="Spiering M.J."/>
            <person name="Tivey A."/>
            <person name="Gow N.A.R."/>
            <person name="Barrell B."/>
            <person name="Sullivan D.J."/>
            <person name="Berriman M."/>
        </authorList>
    </citation>
    <scope>NUCLEOTIDE SEQUENCE [LARGE SCALE GENOMIC DNA]</scope>
    <source>
        <strain evidence="10">CD36 / ATCC MYA-646 / CBS 7987 / NCPF 3949 / NRRL Y-17841</strain>
    </source>
</reference>
<evidence type="ECO:0000256" key="7">
    <source>
        <dbReference type="PIRNR" id="PIRNR017479"/>
    </source>
</evidence>
<evidence type="ECO:0000256" key="6">
    <source>
        <dbReference type="ARBA" id="ARBA00023034"/>
    </source>
</evidence>
<dbReference type="SUPFAM" id="SSF111126">
    <property type="entry name" value="Ligand-binding domain in the NO signalling and Golgi transport"/>
    <property type="match status" value="1"/>
</dbReference>
<dbReference type="AlphaFoldDB" id="B9WN38"/>
<evidence type="ECO:0000256" key="1">
    <source>
        <dbReference type="ARBA" id="ARBA00004240"/>
    </source>
</evidence>
<dbReference type="KEGG" id="cdu:CD36_35292"/>
<dbReference type="GO" id="GO:1990071">
    <property type="term" value="C:TRAPPII protein complex"/>
    <property type="evidence" value="ECO:0007669"/>
    <property type="project" value="TreeGrafter"/>
</dbReference>
<dbReference type="PIRSF" id="PIRSF017479">
    <property type="entry name" value="TRAPP_I_complex_Trs31"/>
    <property type="match status" value="1"/>
</dbReference>
<dbReference type="FunFam" id="3.30.1380.20:FF:000002">
    <property type="entry name" value="Trafficking protein particle complex subunit"/>
    <property type="match status" value="1"/>
</dbReference>
<dbReference type="GO" id="GO:0006888">
    <property type="term" value="P:endoplasmic reticulum to Golgi vesicle-mediated transport"/>
    <property type="evidence" value="ECO:0007669"/>
    <property type="project" value="TreeGrafter"/>
</dbReference>
<dbReference type="PANTHER" id="PTHR20902:SF0">
    <property type="entry name" value="TRAFFICKING PROTEIN PARTICLE COMPLEX SUBUNIT 5"/>
    <property type="match status" value="1"/>
</dbReference>
<evidence type="ECO:0000256" key="2">
    <source>
        <dbReference type="ARBA" id="ARBA00006218"/>
    </source>
</evidence>
<dbReference type="HOGENOM" id="CLU_073154_2_1_1"/>
<evidence type="ECO:0000313" key="8">
    <source>
        <dbReference type="CGD" id="CAL0000162434"/>
    </source>
</evidence>
<comment type="function">
    <text evidence="7">Plays a key role in the late stages of endoplasmic reticulum to Golgi traffic.</text>
</comment>
<dbReference type="GO" id="GO:1990072">
    <property type="term" value="C:TRAPPIII protein complex"/>
    <property type="evidence" value="ECO:0007669"/>
    <property type="project" value="TreeGrafter"/>
</dbReference>
<keyword evidence="4 7" id="KW-0256">Endoplasmic reticulum</keyword>
<keyword evidence="6 7" id="KW-0333">Golgi apparatus</keyword>
<dbReference type="RefSeq" id="XP_002422497.1">
    <property type="nucleotide sequence ID" value="XM_002422452.1"/>
</dbReference>
<comment type="subcellular location">
    <subcellularLocation>
        <location evidence="1">Endoplasmic reticulum</location>
    </subcellularLocation>
    <subcellularLocation>
        <location evidence="7">Golgi apparatus</location>
        <location evidence="7">cis-Golgi network</location>
    </subcellularLocation>
</comment>
<protein>
    <recommendedName>
        <fullName evidence="7">Trafficking protein particle complex subunit</fullName>
    </recommendedName>
</protein>
<comment type="similarity">
    <text evidence="2 7">Belongs to the TRAPP small subunits family. BET3 subfamily.</text>
</comment>
<dbReference type="Pfam" id="PF04051">
    <property type="entry name" value="TRAPP"/>
    <property type="match status" value="1"/>
</dbReference>
<dbReference type="OrthoDB" id="10254842at2759"/>
<dbReference type="GeneID" id="8049994"/>
<comment type="subunit">
    <text evidence="7">Part of the multisubunit TRAPP (transport protein particle) complex.</text>
</comment>